<evidence type="ECO:0000313" key="3">
    <source>
        <dbReference type="EMBL" id="RZC38263.1"/>
    </source>
</evidence>
<organism evidence="3 4">
    <name type="scientific">Asbolus verrucosus</name>
    <name type="common">Desert ironclad beetle</name>
    <dbReference type="NCBI Taxonomy" id="1661398"/>
    <lineage>
        <taxon>Eukaryota</taxon>
        <taxon>Metazoa</taxon>
        <taxon>Ecdysozoa</taxon>
        <taxon>Arthropoda</taxon>
        <taxon>Hexapoda</taxon>
        <taxon>Insecta</taxon>
        <taxon>Pterygota</taxon>
        <taxon>Neoptera</taxon>
        <taxon>Endopterygota</taxon>
        <taxon>Coleoptera</taxon>
        <taxon>Polyphaga</taxon>
        <taxon>Cucujiformia</taxon>
        <taxon>Tenebrionidae</taxon>
        <taxon>Pimeliinae</taxon>
        <taxon>Asbolus</taxon>
    </lineage>
</organism>
<dbReference type="OrthoDB" id="6595846at2759"/>
<protein>
    <submittedName>
        <fullName evidence="3">PBP GOBP domain containing protein</fullName>
    </submittedName>
</protein>
<dbReference type="CDD" id="cd23992">
    <property type="entry name" value="PBP_GOBP"/>
    <property type="match status" value="1"/>
</dbReference>
<dbReference type="Pfam" id="PF01395">
    <property type="entry name" value="PBP_GOBP"/>
    <property type="match status" value="1"/>
</dbReference>
<dbReference type="InterPro" id="IPR036728">
    <property type="entry name" value="PBP_GOBP_sf"/>
</dbReference>
<dbReference type="GO" id="GO:0007608">
    <property type="term" value="P:sensory perception of smell"/>
    <property type="evidence" value="ECO:0007669"/>
    <property type="project" value="TreeGrafter"/>
</dbReference>
<dbReference type="AlphaFoldDB" id="A0A482W066"/>
<keyword evidence="4" id="KW-1185">Reference proteome</keyword>
<dbReference type="Gene3D" id="1.10.238.20">
    <property type="entry name" value="Pheromone/general odorant binding protein domain"/>
    <property type="match status" value="2"/>
</dbReference>
<dbReference type="GO" id="GO:0005549">
    <property type="term" value="F:odorant binding"/>
    <property type="evidence" value="ECO:0007669"/>
    <property type="project" value="InterPro"/>
</dbReference>
<sequence length="212" mass="23495">MKLLVVLSIVLLGTYALDKEYFDKIMKEVEQVGQNCGKEEHATDSDMSELLSYTFPPSTHEAKCVLACFYQHYKMMKDDGSFDKETAIKVFDEIKQLDGELHAKIMKIIDTCDSKKQSFDDRCEAASAMAACVKIEADAMKEDGTINKAGAMVALRPLQKADPQLYQKILKIFITCGMRAKLKPDPCDTATDLAACAKDEAQAMGLDESLLA</sequence>
<keyword evidence="1 2" id="KW-0732">Signal</keyword>
<feature type="chain" id="PRO_5019831122" evidence="2">
    <location>
        <begin position="17"/>
        <end position="212"/>
    </location>
</feature>
<proteinExistence type="predicted"/>
<accession>A0A482W066</accession>
<dbReference type="InterPro" id="IPR006170">
    <property type="entry name" value="PBP/GOBP"/>
</dbReference>
<dbReference type="GO" id="GO:0005615">
    <property type="term" value="C:extracellular space"/>
    <property type="evidence" value="ECO:0007669"/>
    <property type="project" value="TreeGrafter"/>
</dbReference>
<gene>
    <name evidence="3" type="ORF">BDFB_007065</name>
</gene>
<reference evidence="3 4" key="1">
    <citation type="submission" date="2017-03" db="EMBL/GenBank/DDBJ databases">
        <title>Genome of the blue death feigning beetle - Asbolus verrucosus.</title>
        <authorList>
            <person name="Rider S.D."/>
        </authorList>
    </citation>
    <scope>NUCLEOTIDE SEQUENCE [LARGE SCALE GENOMIC DNA]</scope>
    <source>
        <strain evidence="3">Butters</strain>
        <tissue evidence="3">Head and leg muscle</tissue>
    </source>
</reference>
<evidence type="ECO:0000256" key="2">
    <source>
        <dbReference type="SAM" id="SignalP"/>
    </source>
</evidence>
<evidence type="ECO:0000313" key="4">
    <source>
        <dbReference type="Proteomes" id="UP000292052"/>
    </source>
</evidence>
<feature type="signal peptide" evidence="2">
    <location>
        <begin position="1"/>
        <end position="16"/>
    </location>
</feature>
<dbReference type="Proteomes" id="UP000292052">
    <property type="component" value="Unassembled WGS sequence"/>
</dbReference>
<dbReference type="EMBL" id="QDEB01044873">
    <property type="protein sequence ID" value="RZC38263.1"/>
    <property type="molecule type" value="Genomic_DNA"/>
</dbReference>
<dbReference type="STRING" id="1661398.A0A482W066"/>
<dbReference type="SMART" id="SM00708">
    <property type="entry name" value="PhBP"/>
    <property type="match status" value="1"/>
</dbReference>
<dbReference type="PANTHER" id="PTHR11857">
    <property type="entry name" value="ODORANT BINDING PROTEIN-RELATED"/>
    <property type="match status" value="1"/>
</dbReference>
<name>A0A482W066_ASBVE</name>
<comment type="caution">
    <text evidence="3">The sequence shown here is derived from an EMBL/GenBank/DDBJ whole genome shotgun (WGS) entry which is preliminary data.</text>
</comment>
<dbReference type="SUPFAM" id="SSF47565">
    <property type="entry name" value="Insect pheromone/odorant-binding proteins"/>
    <property type="match status" value="2"/>
</dbReference>
<evidence type="ECO:0000256" key="1">
    <source>
        <dbReference type="ARBA" id="ARBA00022729"/>
    </source>
</evidence>
<dbReference type="PANTHER" id="PTHR11857:SF42">
    <property type="entry name" value="GENERAL ODORANT-BINDING PROTEIN 19D-RELATED"/>
    <property type="match status" value="1"/>
</dbReference>